<dbReference type="AlphaFoldDB" id="A0A316YLD0"/>
<dbReference type="PROSITE" id="PS00821">
    <property type="entry name" value="CYTO_HEME_LYASE_1"/>
    <property type="match status" value="1"/>
</dbReference>
<comment type="similarity">
    <text evidence="2 10">Belongs to the cytochrome c-type heme lyase family.</text>
</comment>
<dbReference type="STRING" id="215250.A0A316YLD0"/>
<evidence type="ECO:0000256" key="1">
    <source>
        <dbReference type="ARBA" id="ARBA00004273"/>
    </source>
</evidence>
<keyword evidence="8 10" id="KW-0472">Membrane</keyword>
<evidence type="ECO:0000256" key="7">
    <source>
        <dbReference type="ARBA" id="ARBA00023128"/>
    </source>
</evidence>
<dbReference type="RefSeq" id="XP_025377385.1">
    <property type="nucleotide sequence ID" value="XM_025519223.1"/>
</dbReference>
<evidence type="ECO:0000256" key="11">
    <source>
        <dbReference type="SAM" id="MobiDB-lite"/>
    </source>
</evidence>
<dbReference type="EC" id="4.4.1.17" evidence="10"/>
<evidence type="ECO:0000256" key="3">
    <source>
        <dbReference type="ARBA" id="ARBA00022617"/>
    </source>
</evidence>
<comment type="catalytic activity">
    <reaction evidence="10">
        <text>holo-[cytochrome c] = apo-[cytochrome c] + heme b</text>
        <dbReference type="Rhea" id="RHEA:22648"/>
        <dbReference type="Rhea" id="RHEA-COMP:10725"/>
        <dbReference type="Rhea" id="RHEA-COMP:10726"/>
        <dbReference type="ChEBI" id="CHEBI:29950"/>
        <dbReference type="ChEBI" id="CHEBI:60344"/>
        <dbReference type="ChEBI" id="CHEBI:83739"/>
        <dbReference type="EC" id="4.4.1.17"/>
    </reaction>
</comment>
<dbReference type="InParanoid" id="A0A316YLD0"/>
<dbReference type="Pfam" id="PF01265">
    <property type="entry name" value="Cyto_heme_lyase"/>
    <property type="match status" value="1"/>
</dbReference>
<feature type="region of interest" description="Disordered" evidence="11">
    <location>
        <begin position="1"/>
        <end position="123"/>
    </location>
</feature>
<dbReference type="GO" id="GO:0004408">
    <property type="term" value="F:holocytochrome-c synthase activity"/>
    <property type="evidence" value="ECO:0007669"/>
    <property type="project" value="UniProtKB-EC"/>
</dbReference>
<reference evidence="12 13" key="1">
    <citation type="journal article" date="2018" name="Mol. Biol. Evol.">
        <title>Broad Genomic Sampling Reveals a Smut Pathogenic Ancestry of the Fungal Clade Ustilaginomycotina.</title>
        <authorList>
            <person name="Kijpornyongpan T."/>
            <person name="Mondo S.J."/>
            <person name="Barry K."/>
            <person name="Sandor L."/>
            <person name="Lee J."/>
            <person name="Lipzen A."/>
            <person name="Pangilinan J."/>
            <person name="LaButti K."/>
            <person name="Hainaut M."/>
            <person name="Henrissat B."/>
            <person name="Grigoriev I.V."/>
            <person name="Spatafora J.W."/>
            <person name="Aime M.C."/>
        </authorList>
    </citation>
    <scope>NUCLEOTIDE SEQUENCE [LARGE SCALE GENOMIC DNA]</scope>
    <source>
        <strain evidence="12 13">MCA 4198</strain>
    </source>
</reference>
<protein>
    <recommendedName>
        <fullName evidence="10">Holocytochrome c-type synthase</fullName>
        <ecNumber evidence="10">4.4.1.17</ecNumber>
    </recommendedName>
</protein>
<evidence type="ECO:0000256" key="10">
    <source>
        <dbReference type="RuleBase" id="RU363130"/>
    </source>
</evidence>
<dbReference type="OrthoDB" id="4243at2759"/>
<evidence type="ECO:0000313" key="12">
    <source>
        <dbReference type="EMBL" id="PWN90187.1"/>
    </source>
</evidence>
<feature type="compositionally biased region" description="Basic and acidic residues" evidence="11">
    <location>
        <begin position="1"/>
        <end position="21"/>
    </location>
</feature>
<dbReference type="GeneID" id="37041139"/>
<keyword evidence="5 10" id="KW-0999">Mitochondrion inner membrane</keyword>
<keyword evidence="13" id="KW-1185">Reference proteome</keyword>
<keyword evidence="9 10" id="KW-0456">Lyase</keyword>
<evidence type="ECO:0000313" key="13">
    <source>
        <dbReference type="Proteomes" id="UP000245768"/>
    </source>
</evidence>
<sequence>MWPFGKGKEEGGRDQSDEVARRPAPSAGADQCPVDDKTRQAWLSQHRSERGESSSSAAAASARAFLASQRGPDEYEDPVPRGKAANVAPSKLSTDRVISSIPRFLSTSGEQQTQREELEEGSGNWVYPSPAQFYNAMARKNHDPKAEDMNIVVPIHNAVNERAWKQILEWESIAGGSEVCGGPKLVSFQGRPKDITWKAWLRSLVGYQLPFDRHDWEVDRCGKRVKYVIDFYSGRGNSLSFYLDTRPSPATLEGCLLRVQMAFRRAFTRVEK</sequence>
<dbReference type="GO" id="GO:0005743">
    <property type="term" value="C:mitochondrial inner membrane"/>
    <property type="evidence" value="ECO:0007669"/>
    <property type="project" value="UniProtKB-SubCell"/>
</dbReference>
<comment type="subcellular location">
    <subcellularLocation>
        <location evidence="1 10">Mitochondrion inner membrane</location>
    </subcellularLocation>
</comment>
<dbReference type="PANTHER" id="PTHR12743:SF0">
    <property type="entry name" value="HOLOCYTOCHROME C-TYPE SYNTHASE"/>
    <property type="match status" value="1"/>
</dbReference>
<evidence type="ECO:0000256" key="9">
    <source>
        <dbReference type="ARBA" id="ARBA00023239"/>
    </source>
</evidence>
<dbReference type="PROSITE" id="PS00822">
    <property type="entry name" value="CYTO_HEME_LYASE_2"/>
    <property type="match status" value="1"/>
</dbReference>
<comment type="function">
    <text evidence="10">Lyase that catalyzes the covalent linking of the heme group to the cytochrome C apoprotein to produce the mature functional cytochrome.</text>
</comment>
<gene>
    <name evidence="12" type="ORF">FA10DRAFT_240838</name>
</gene>
<feature type="compositionally biased region" description="Low complexity" evidence="11">
    <location>
        <begin position="53"/>
        <end position="68"/>
    </location>
</feature>
<keyword evidence="7 10" id="KW-0496">Mitochondrion</keyword>
<dbReference type="PANTHER" id="PTHR12743">
    <property type="entry name" value="CYTOCHROME C1 HEME LYASE"/>
    <property type="match status" value="1"/>
</dbReference>
<evidence type="ECO:0000256" key="2">
    <source>
        <dbReference type="ARBA" id="ARBA00007255"/>
    </source>
</evidence>
<organism evidence="12 13">
    <name type="scientific">Acaromyces ingoldii</name>
    <dbReference type="NCBI Taxonomy" id="215250"/>
    <lineage>
        <taxon>Eukaryota</taxon>
        <taxon>Fungi</taxon>
        <taxon>Dikarya</taxon>
        <taxon>Basidiomycota</taxon>
        <taxon>Ustilaginomycotina</taxon>
        <taxon>Exobasidiomycetes</taxon>
        <taxon>Exobasidiales</taxon>
        <taxon>Cryptobasidiaceae</taxon>
        <taxon>Acaromyces</taxon>
    </lineage>
</organism>
<keyword evidence="4 10" id="KW-0479">Metal-binding</keyword>
<name>A0A316YLD0_9BASI</name>
<keyword evidence="3 10" id="KW-0349">Heme</keyword>
<keyword evidence="6 10" id="KW-0408">Iron</keyword>
<dbReference type="FunCoup" id="A0A316YLD0">
    <property type="interactions" value="249"/>
</dbReference>
<dbReference type="GO" id="GO:0046872">
    <property type="term" value="F:metal ion binding"/>
    <property type="evidence" value="ECO:0007669"/>
    <property type="project" value="UniProtKB-KW"/>
</dbReference>
<evidence type="ECO:0000256" key="5">
    <source>
        <dbReference type="ARBA" id="ARBA00022792"/>
    </source>
</evidence>
<dbReference type="EMBL" id="KZ819636">
    <property type="protein sequence ID" value="PWN90187.1"/>
    <property type="molecule type" value="Genomic_DNA"/>
</dbReference>
<dbReference type="InterPro" id="IPR000511">
    <property type="entry name" value="Holocyt_c/c1_synthase"/>
</dbReference>
<dbReference type="Proteomes" id="UP000245768">
    <property type="component" value="Unassembled WGS sequence"/>
</dbReference>
<proteinExistence type="inferred from homology"/>
<evidence type="ECO:0000256" key="8">
    <source>
        <dbReference type="ARBA" id="ARBA00023136"/>
    </source>
</evidence>
<evidence type="ECO:0000256" key="4">
    <source>
        <dbReference type="ARBA" id="ARBA00022723"/>
    </source>
</evidence>
<evidence type="ECO:0000256" key="6">
    <source>
        <dbReference type="ARBA" id="ARBA00023004"/>
    </source>
</evidence>
<accession>A0A316YLD0</accession>